<dbReference type="AlphaFoldDB" id="A0AAQ3RS02"/>
<gene>
    <name evidence="2" type="ORF">V8G54_023854</name>
</gene>
<dbReference type="Proteomes" id="UP001374535">
    <property type="component" value="Chromosome 7"/>
</dbReference>
<name>A0AAQ3RS02_VIGMU</name>
<organism evidence="2 3">
    <name type="scientific">Vigna mungo</name>
    <name type="common">Black gram</name>
    <name type="synonym">Phaseolus mungo</name>
    <dbReference type="NCBI Taxonomy" id="3915"/>
    <lineage>
        <taxon>Eukaryota</taxon>
        <taxon>Viridiplantae</taxon>
        <taxon>Streptophyta</taxon>
        <taxon>Embryophyta</taxon>
        <taxon>Tracheophyta</taxon>
        <taxon>Spermatophyta</taxon>
        <taxon>Magnoliopsida</taxon>
        <taxon>eudicotyledons</taxon>
        <taxon>Gunneridae</taxon>
        <taxon>Pentapetalae</taxon>
        <taxon>rosids</taxon>
        <taxon>fabids</taxon>
        <taxon>Fabales</taxon>
        <taxon>Fabaceae</taxon>
        <taxon>Papilionoideae</taxon>
        <taxon>50 kb inversion clade</taxon>
        <taxon>NPAAA clade</taxon>
        <taxon>indigoferoid/millettioid clade</taxon>
        <taxon>Phaseoleae</taxon>
        <taxon>Vigna</taxon>
    </lineage>
</organism>
<proteinExistence type="predicted"/>
<evidence type="ECO:0000313" key="3">
    <source>
        <dbReference type="Proteomes" id="UP001374535"/>
    </source>
</evidence>
<sequence>MSIVHCQAVKYSKELTRDESRDGFRYWSTLLPTKFWTNSETFRSNHNHQQRQYYPSATSSEMETMLDKEAIEEEARDSVSQPSHSPQIASSTPSYAKSAVNSMSSQNSTPKMVVSTNCSNLIKQKSFPAGFLSNYSVDNATEAYLCSTKNGVTNAIQKPIVKIA</sequence>
<feature type="compositionally biased region" description="Polar residues" evidence="1">
    <location>
        <begin position="50"/>
        <end position="62"/>
    </location>
</feature>
<protein>
    <submittedName>
        <fullName evidence="2">Uncharacterized protein</fullName>
    </submittedName>
</protein>
<evidence type="ECO:0000256" key="1">
    <source>
        <dbReference type="SAM" id="MobiDB-lite"/>
    </source>
</evidence>
<evidence type="ECO:0000313" key="2">
    <source>
        <dbReference type="EMBL" id="WVZ03048.1"/>
    </source>
</evidence>
<reference evidence="2 3" key="1">
    <citation type="journal article" date="2023" name="Life. Sci Alliance">
        <title>Evolutionary insights into 3D genome organization and epigenetic landscape of Vigna mungo.</title>
        <authorList>
            <person name="Junaid A."/>
            <person name="Singh B."/>
            <person name="Bhatia S."/>
        </authorList>
    </citation>
    <scope>NUCLEOTIDE SEQUENCE [LARGE SCALE GENOMIC DNA]</scope>
    <source>
        <strain evidence="2">Urdbean</strain>
    </source>
</reference>
<keyword evidence="3" id="KW-1185">Reference proteome</keyword>
<accession>A0AAQ3RS02</accession>
<feature type="region of interest" description="Disordered" evidence="1">
    <location>
        <begin position="46"/>
        <end position="110"/>
    </location>
</feature>
<dbReference type="EMBL" id="CP144694">
    <property type="protein sequence ID" value="WVZ03048.1"/>
    <property type="molecule type" value="Genomic_DNA"/>
</dbReference>
<feature type="compositionally biased region" description="Polar residues" evidence="1">
    <location>
        <begin position="78"/>
        <end position="110"/>
    </location>
</feature>